<comment type="caution">
    <text evidence="3">The sequence shown here is derived from an EMBL/GenBank/DDBJ whole genome shotgun (WGS) entry which is preliminary data.</text>
</comment>
<dbReference type="EMBL" id="BLAY01000320">
    <property type="protein sequence ID" value="GET44295.1"/>
    <property type="molecule type" value="Genomic_DNA"/>
</dbReference>
<feature type="domain" description="Capsule synthesis protein CapA" evidence="2">
    <location>
        <begin position="52"/>
        <end position="304"/>
    </location>
</feature>
<dbReference type="SMART" id="SM00854">
    <property type="entry name" value="PGA_cap"/>
    <property type="match status" value="1"/>
</dbReference>
<dbReference type="Gene3D" id="3.60.21.10">
    <property type="match status" value="1"/>
</dbReference>
<dbReference type="Pfam" id="PF09587">
    <property type="entry name" value="PGA_cap"/>
    <property type="match status" value="1"/>
</dbReference>
<dbReference type="InterPro" id="IPR019079">
    <property type="entry name" value="Capsule_synth_CapA"/>
</dbReference>
<evidence type="ECO:0000259" key="2">
    <source>
        <dbReference type="SMART" id="SM00854"/>
    </source>
</evidence>
<reference evidence="3" key="1">
    <citation type="submission" date="2019-10" db="EMBL/GenBank/DDBJ databases">
        <title>Draft genome sequece of Microseira wollei NIES-4236.</title>
        <authorList>
            <person name="Yamaguchi H."/>
            <person name="Suzuki S."/>
            <person name="Kawachi M."/>
        </authorList>
    </citation>
    <scope>NUCLEOTIDE SEQUENCE</scope>
    <source>
        <strain evidence="3">NIES-4236</strain>
    </source>
</reference>
<evidence type="ECO:0000256" key="1">
    <source>
        <dbReference type="ARBA" id="ARBA00005662"/>
    </source>
</evidence>
<keyword evidence="4" id="KW-1185">Reference proteome</keyword>
<sequence>MKIPASFLIIFILFISGCNFLKHPQPTAISNAVKSAQPGVPPQPKSYTKEAKLIAVGDILMHLALTRSGYNPQKKTYNFDHFFPEVKPIITQGDWAIANLETPVAGSEFGYSEYPIFNAPAQIVDAAKKTGFNILTNANNHALDKGERGVINTIKNVRSRGVALVGTATSAKEAEKILIVNKNNISMAILAYTYGTNGIPIPQGKNYLVSLIDEKKIIKDIAKARKQGADIVTICLHFGDEYQRQPNARQKQLVQRLIAAGADIILGNHPHVVQPYQIFKVRGKDGKLRTRVAIYSLGNFIAYQLGNYKDIGVIFSVNIRKRFPEKTVEITQVEAIPTWTQNYRLNNRLSFRVLPIEAVVNRQKDSLIPASKYPVLKRQLVEMKRHLKSLSAQ</sequence>
<gene>
    <name evidence="3" type="ORF">MiSe_91210</name>
</gene>
<dbReference type="PROSITE" id="PS51257">
    <property type="entry name" value="PROKAR_LIPOPROTEIN"/>
    <property type="match status" value="1"/>
</dbReference>
<accession>A0AAV3XSE5</accession>
<dbReference type="InterPro" id="IPR052169">
    <property type="entry name" value="CW_Biosynth-Accessory"/>
</dbReference>
<comment type="similarity">
    <text evidence="1">Belongs to the CapA family.</text>
</comment>
<dbReference type="Proteomes" id="UP001050975">
    <property type="component" value="Unassembled WGS sequence"/>
</dbReference>
<dbReference type="AlphaFoldDB" id="A0AAV3XSE5"/>
<dbReference type="InterPro" id="IPR029052">
    <property type="entry name" value="Metallo-depent_PP-like"/>
</dbReference>
<protein>
    <recommendedName>
        <fullName evidence="2">Capsule synthesis protein CapA domain-containing protein</fullName>
    </recommendedName>
</protein>
<dbReference type="PANTHER" id="PTHR33393">
    <property type="entry name" value="POLYGLUTAMINE SYNTHESIS ACCESSORY PROTEIN RV0574C-RELATED"/>
    <property type="match status" value="1"/>
</dbReference>
<dbReference type="PANTHER" id="PTHR33393:SF12">
    <property type="entry name" value="CAPSULE BIOSYNTHESIS PROTEIN CAPA"/>
    <property type="match status" value="1"/>
</dbReference>
<dbReference type="SUPFAM" id="SSF56300">
    <property type="entry name" value="Metallo-dependent phosphatases"/>
    <property type="match status" value="1"/>
</dbReference>
<evidence type="ECO:0000313" key="4">
    <source>
        <dbReference type="Proteomes" id="UP001050975"/>
    </source>
</evidence>
<proteinExistence type="inferred from homology"/>
<evidence type="ECO:0000313" key="3">
    <source>
        <dbReference type="EMBL" id="GET44295.1"/>
    </source>
</evidence>
<dbReference type="CDD" id="cd07381">
    <property type="entry name" value="MPP_CapA"/>
    <property type="match status" value="1"/>
</dbReference>
<organism evidence="3 4">
    <name type="scientific">Microseira wollei NIES-4236</name>
    <dbReference type="NCBI Taxonomy" id="2530354"/>
    <lineage>
        <taxon>Bacteria</taxon>
        <taxon>Bacillati</taxon>
        <taxon>Cyanobacteriota</taxon>
        <taxon>Cyanophyceae</taxon>
        <taxon>Oscillatoriophycideae</taxon>
        <taxon>Aerosakkonematales</taxon>
        <taxon>Aerosakkonemataceae</taxon>
        <taxon>Microseira</taxon>
    </lineage>
</organism>
<name>A0AAV3XSE5_9CYAN</name>